<dbReference type="KEGG" id="eru:Erum0330"/>
<reference evidence="2 3" key="1">
    <citation type="journal article" date="2006" name="J. Bacteriol.">
        <title>Comparative genomic analysis of three strains of Ehrlichia ruminantium reveals an active process of genome size plasticity.</title>
        <authorList>
            <person name="Frutos R."/>
            <person name="Viari A."/>
            <person name="Ferraz C."/>
            <person name="Morgat A."/>
            <person name="Eychenie S."/>
            <person name="Kandassami Y."/>
            <person name="Chantal I."/>
            <person name="Bensaid A."/>
            <person name="Coissac E."/>
            <person name="Vachiery N."/>
            <person name="Demaille J."/>
            <person name="Martinez D."/>
        </authorList>
    </citation>
    <scope>NUCLEOTIDE SEQUENCE [LARGE SCALE GENOMIC DNA]</scope>
    <source>
        <strain evidence="2 3">Welgevonden</strain>
    </source>
</reference>
<name>A0A0H3LYE9_EHRRW</name>
<sequence>MKLKEAIINAIFILCCLPLVVLYNKIKSLDQDEVFLLDESEKSSYLRTIMIGCLSIVLCCIMYIMILMHFNIKLMLFLLSKVTGKNFDIFNDIISRLIDIRMMHYIALHIHLKSLDNILHKNELESESRIYKDFASKTNLIIKSIEHHRKLYEKFILPI</sequence>
<keyword evidence="1" id="KW-0472">Membrane</keyword>
<accession>A0A0H3LYE9</accession>
<keyword evidence="1" id="KW-0812">Transmembrane</keyword>
<keyword evidence="1" id="KW-1133">Transmembrane helix</keyword>
<dbReference type="EMBL" id="CR925678">
    <property type="protein sequence ID" value="CAI26514.1"/>
    <property type="molecule type" value="Genomic_DNA"/>
</dbReference>
<evidence type="ECO:0000313" key="3">
    <source>
        <dbReference type="Proteomes" id="UP000001021"/>
    </source>
</evidence>
<dbReference type="AlphaFoldDB" id="A0A0H3LYE9"/>
<dbReference type="KEGG" id="erw:ERWE_CDS_00200"/>
<dbReference type="Proteomes" id="UP000001021">
    <property type="component" value="Chromosome"/>
</dbReference>
<organism evidence="2 3">
    <name type="scientific">Ehrlichia ruminantium (strain Welgevonden)</name>
    <dbReference type="NCBI Taxonomy" id="254945"/>
    <lineage>
        <taxon>Bacteria</taxon>
        <taxon>Pseudomonadati</taxon>
        <taxon>Pseudomonadota</taxon>
        <taxon>Alphaproteobacteria</taxon>
        <taxon>Rickettsiales</taxon>
        <taxon>Anaplasmataceae</taxon>
        <taxon>Ehrlichia</taxon>
    </lineage>
</organism>
<protein>
    <submittedName>
        <fullName evidence="2">Uncharacterized protein</fullName>
    </submittedName>
</protein>
<feature type="transmembrane region" description="Helical" evidence="1">
    <location>
        <begin position="46"/>
        <end position="70"/>
    </location>
</feature>
<proteinExistence type="predicted"/>
<evidence type="ECO:0000256" key="1">
    <source>
        <dbReference type="SAM" id="Phobius"/>
    </source>
</evidence>
<dbReference type="GeneID" id="33058356"/>
<feature type="transmembrane region" description="Helical" evidence="1">
    <location>
        <begin position="7"/>
        <end position="26"/>
    </location>
</feature>
<gene>
    <name evidence="2" type="ordered locus">ERWE_CDS_00200</name>
</gene>
<dbReference type="RefSeq" id="WP_011154716.1">
    <property type="nucleotide sequence ID" value="NC_005295.2"/>
</dbReference>
<keyword evidence="3" id="KW-1185">Reference proteome</keyword>
<dbReference type="HOGENOM" id="CLU_1658086_0_0_5"/>
<evidence type="ECO:0000313" key="2">
    <source>
        <dbReference type="EMBL" id="CAI26514.1"/>
    </source>
</evidence>